<dbReference type="AlphaFoldDB" id="A0A0D2BEA1"/>
<dbReference type="GO" id="GO:0003723">
    <property type="term" value="F:RNA binding"/>
    <property type="evidence" value="ECO:0007669"/>
    <property type="project" value="TreeGrafter"/>
</dbReference>
<accession>A0A0D2BEA1</accession>
<dbReference type="InterPro" id="IPR014810">
    <property type="entry name" value="Fcf2_C"/>
</dbReference>
<protein>
    <recommendedName>
        <fullName evidence="4">Fcf2 pre-rRNA processing C-terminal domain-containing protein</fullName>
    </recommendedName>
</protein>
<evidence type="ECO:0000259" key="4">
    <source>
        <dbReference type="Pfam" id="PF08698"/>
    </source>
</evidence>
<comment type="subcellular location">
    <subcellularLocation>
        <location evidence="1">Nucleus</location>
        <location evidence="1">Nucleolus</location>
    </subcellularLocation>
</comment>
<dbReference type="VEuPathDB" id="FungiDB:PV08_04110"/>
<feature type="domain" description="Fcf2 pre-rRNA processing C-terminal" evidence="4">
    <location>
        <begin position="109"/>
        <end position="201"/>
    </location>
</feature>
<dbReference type="GO" id="GO:0006396">
    <property type="term" value="P:RNA processing"/>
    <property type="evidence" value="ECO:0007669"/>
    <property type="project" value="TreeGrafter"/>
</dbReference>
<proteinExistence type="predicted"/>
<gene>
    <name evidence="5" type="ORF">PV08_04110</name>
</gene>
<dbReference type="PANTHER" id="PTHR21686">
    <property type="entry name" value="DEOXYNUCLEOTIDYLTRANSFERASE TERMINAL-INTERACTING PROTEIN 2"/>
    <property type="match status" value="1"/>
</dbReference>
<keyword evidence="2" id="KW-0539">Nucleus</keyword>
<dbReference type="GO" id="GO:0005730">
    <property type="term" value="C:nucleolus"/>
    <property type="evidence" value="ECO:0007669"/>
    <property type="project" value="UniProtKB-SubCell"/>
</dbReference>
<dbReference type="GeneID" id="27331193"/>
<evidence type="ECO:0000313" key="5">
    <source>
        <dbReference type="EMBL" id="KIW16920.1"/>
    </source>
</evidence>
<feature type="region of interest" description="Disordered" evidence="3">
    <location>
        <begin position="203"/>
        <end position="228"/>
    </location>
</feature>
<dbReference type="Proteomes" id="UP000053328">
    <property type="component" value="Unassembled WGS sequence"/>
</dbReference>
<organism evidence="5 6">
    <name type="scientific">Exophiala spinifera</name>
    <dbReference type="NCBI Taxonomy" id="91928"/>
    <lineage>
        <taxon>Eukaryota</taxon>
        <taxon>Fungi</taxon>
        <taxon>Dikarya</taxon>
        <taxon>Ascomycota</taxon>
        <taxon>Pezizomycotina</taxon>
        <taxon>Eurotiomycetes</taxon>
        <taxon>Chaetothyriomycetidae</taxon>
        <taxon>Chaetothyriales</taxon>
        <taxon>Herpotrichiellaceae</taxon>
        <taxon>Exophiala</taxon>
    </lineage>
</organism>
<dbReference type="EMBL" id="KN847494">
    <property type="protein sequence ID" value="KIW16920.1"/>
    <property type="molecule type" value="Genomic_DNA"/>
</dbReference>
<dbReference type="HOGENOM" id="CLU_075129_1_0_1"/>
<feature type="compositionally biased region" description="Basic residues" evidence="3">
    <location>
        <begin position="211"/>
        <end position="228"/>
    </location>
</feature>
<sequence>MANLLNDVEIDRLLSEAEERLRAKTTPGLSASNNEEISLHNGELEKATVRKMLPKLQHNLSQTTYIKDHSGVAQANPQLAVAKDQRQLADRMKKLELPGKSKRINDQVSAGPDWFDLPKTDLTPQLKRDLQLIEMRSVLDPHRHYKKNNRRGKIPTFSQTGTVIEGPTEFFSARINKKDRSNNFVNEAMAVEQETGRFKRKYAEIQDSKTSGKKAHYKKLMAKRRKKP</sequence>
<dbReference type="OrthoDB" id="427886at2759"/>
<evidence type="ECO:0000256" key="2">
    <source>
        <dbReference type="ARBA" id="ARBA00023242"/>
    </source>
</evidence>
<name>A0A0D2BEA1_9EURO</name>
<keyword evidence="6" id="KW-1185">Reference proteome</keyword>
<reference evidence="5 6" key="1">
    <citation type="submission" date="2015-01" db="EMBL/GenBank/DDBJ databases">
        <title>The Genome Sequence of Exophiala spinifera CBS89968.</title>
        <authorList>
            <consortium name="The Broad Institute Genomics Platform"/>
            <person name="Cuomo C."/>
            <person name="de Hoog S."/>
            <person name="Gorbushina A."/>
            <person name="Stielow B."/>
            <person name="Teixiera M."/>
            <person name="Abouelleil A."/>
            <person name="Chapman S.B."/>
            <person name="Priest M."/>
            <person name="Young S.K."/>
            <person name="Wortman J."/>
            <person name="Nusbaum C."/>
            <person name="Birren B."/>
        </authorList>
    </citation>
    <scope>NUCLEOTIDE SEQUENCE [LARGE SCALE GENOMIC DNA]</scope>
    <source>
        <strain evidence="5 6">CBS 89968</strain>
    </source>
</reference>
<dbReference type="STRING" id="91928.A0A0D2BEA1"/>
<dbReference type="InterPro" id="IPR039883">
    <property type="entry name" value="Fcf2/DNTTIP2"/>
</dbReference>
<evidence type="ECO:0000256" key="1">
    <source>
        <dbReference type="ARBA" id="ARBA00004604"/>
    </source>
</evidence>
<dbReference type="Pfam" id="PF08698">
    <property type="entry name" value="Fcf2"/>
    <property type="match status" value="1"/>
</dbReference>
<evidence type="ECO:0000313" key="6">
    <source>
        <dbReference type="Proteomes" id="UP000053328"/>
    </source>
</evidence>
<dbReference type="RefSeq" id="XP_016237136.1">
    <property type="nucleotide sequence ID" value="XM_016378459.1"/>
</dbReference>
<evidence type="ECO:0000256" key="3">
    <source>
        <dbReference type="SAM" id="MobiDB-lite"/>
    </source>
</evidence>
<dbReference type="PANTHER" id="PTHR21686:SF12">
    <property type="entry name" value="DEOXYNUCLEOTIDYLTRANSFERASE TERMINAL-INTERACTING PROTEIN 2"/>
    <property type="match status" value="1"/>
</dbReference>